<gene>
    <name evidence="4" type="ORF">PHYBLDRAFT_79818</name>
</gene>
<keyword evidence="1" id="KW-0479">Metal-binding</keyword>
<evidence type="ECO:0000256" key="1">
    <source>
        <dbReference type="ARBA" id="ARBA00022723"/>
    </source>
</evidence>
<dbReference type="Gene3D" id="2.60.40.150">
    <property type="entry name" value="C2 domain"/>
    <property type="match status" value="1"/>
</dbReference>
<dbReference type="InterPro" id="IPR035892">
    <property type="entry name" value="C2_domain_sf"/>
</dbReference>
<dbReference type="GeneID" id="29004414"/>
<dbReference type="AlphaFoldDB" id="A0A162PKY1"/>
<dbReference type="SUPFAM" id="SSF49562">
    <property type="entry name" value="C2 domain (Calcium/lipid-binding domain, CaLB)"/>
    <property type="match status" value="1"/>
</dbReference>
<evidence type="ECO:0000259" key="3">
    <source>
        <dbReference type="PROSITE" id="PS50004"/>
    </source>
</evidence>
<dbReference type="OrthoDB" id="270970at2759"/>
<proteinExistence type="predicted"/>
<dbReference type="InParanoid" id="A0A162PKY1"/>
<dbReference type="GO" id="GO:0016020">
    <property type="term" value="C:membrane"/>
    <property type="evidence" value="ECO:0007669"/>
    <property type="project" value="TreeGrafter"/>
</dbReference>
<reference evidence="5" key="1">
    <citation type="submission" date="2015-06" db="EMBL/GenBank/DDBJ databases">
        <title>Expansion of signal transduction pathways in fungi by whole-genome duplication.</title>
        <authorList>
            <consortium name="DOE Joint Genome Institute"/>
            <person name="Corrochano L.M."/>
            <person name="Kuo A."/>
            <person name="Marcet-Houben M."/>
            <person name="Polaino S."/>
            <person name="Salamov A."/>
            <person name="Villalobos J.M."/>
            <person name="Alvarez M.I."/>
            <person name="Avalos J."/>
            <person name="Benito E.P."/>
            <person name="Benoit I."/>
            <person name="Burger G."/>
            <person name="Camino L.P."/>
            <person name="Canovas D."/>
            <person name="Cerda-Olmedo E."/>
            <person name="Cheng J.-F."/>
            <person name="Dominguez A."/>
            <person name="Elias M."/>
            <person name="Eslava A.P."/>
            <person name="Glaser F."/>
            <person name="Grimwood J."/>
            <person name="Gutierrez G."/>
            <person name="Heitman J."/>
            <person name="Henrissat B."/>
            <person name="Iturriaga E.A."/>
            <person name="Lang B.F."/>
            <person name="Lavin J.L."/>
            <person name="Lee S."/>
            <person name="Li W."/>
            <person name="Lindquist E."/>
            <person name="Lopez-Garcia S."/>
            <person name="Luque E.M."/>
            <person name="Marcos A.T."/>
            <person name="Martin J."/>
            <person name="McCluskey K."/>
            <person name="Medina H.R."/>
            <person name="Miralles-Duran A."/>
            <person name="Miyazaki A."/>
            <person name="Munoz-Torres E."/>
            <person name="Oguiza J.A."/>
            <person name="Ohm R."/>
            <person name="Olmedo M."/>
            <person name="Orejas M."/>
            <person name="Ortiz-Castellanos L."/>
            <person name="Pisabarro A.G."/>
            <person name="Rodriguez-Romero J."/>
            <person name="Ruiz-Herrera J."/>
            <person name="Ruiz-Vazquez R."/>
            <person name="Sanz C."/>
            <person name="Schackwitz W."/>
            <person name="Schmutz J."/>
            <person name="Shahriari M."/>
            <person name="Shelest E."/>
            <person name="Silva-Franco F."/>
            <person name="Soanes D."/>
            <person name="Syed K."/>
            <person name="Tagua V.G."/>
            <person name="Talbot N.J."/>
            <person name="Thon M."/>
            <person name="De vries R.P."/>
            <person name="Wiebenga A."/>
            <person name="Yadav J.S."/>
            <person name="Braun E.L."/>
            <person name="Baker S."/>
            <person name="Garre V."/>
            <person name="Horwitz B."/>
            <person name="Torres-Martinez S."/>
            <person name="Idnurm A."/>
            <person name="Herrera-Estrella A."/>
            <person name="Gabaldon T."/>
            <person name="Grigoriev I.V."/>
        </authorList>
    </citation>
    <scope>NUCLEOTIDE SEQUENCE [LARGE SCALE GENOMIC DNA]</scope>
    <source>
        <strain evidence="5">NRRL 1555(-)</strain>
    </source>
</reference>
<protein>
    <recommendedName>
        <fullName evidence="3">C2 domain-containing protein</fullName>
    </recommendedName>
</protein>
<dbReference type="EMBL" id="KV440990">
    <property type="protein sequence ID" value="OAD69866.1"/>
    <property type="molecule type" value="Genomic_DNA"/>
</dbReference>
<dbReference type="STRING" id="763407.A0A162PKY1"/>
<dbReference type="PANTHER" id="PTHR45911:SF4">
    <property type="entry name" value="MULTIPLE C2 AND TRANSMEMBRANE DOMAIN-CONTAINING PROTEIN"/>
    <property type="match status" value="1"/>
</dbReference>
<feature type="domain" description="C2" evidence="3">
    <location>
        <begin position="1"/>
        <end position="114"/>
    </location>
</feature>
<dbReference type="Proteomes" id="UP000077315">
    <property type="component" value="Unassembled WGS sequence"/>
</dbReference>
<evidence type="ECO:0000313" key="5">
    <source>
        <dbReference type="Proteomes" id="UP000077315"/>
    </source>
</evidence>
<name>A0A162PKY1_PHYB8</name>
<dbReference type="VEuPathDB" id="FungiDB:PHYBLDRAFT_79818"/>
<keyword evidence="5" id="KW-1185">Reference proteome</keyword>
<accession>A0A162PKY1</accession>
<dbReference type="InterPro" id="IPR000008">
    <property type="entry name" value="C2_dom"/>
</dbReference>
<sequence length="137" mass="15246">MSLFSSFSAPTSGVLTVTVIEARDLHSEDTFGTNDPFIELWLDEEYKQRTSEVQSSNEPTWNETFTFNIEEGSSLHKIYFKVLDKDLVGDDTVGKAKLDVSEAISSGTPIDTWVSLPAHLGLSSHGEVHFFVQFEAL</sequence>
<evidence type="ECO:0000313" key="4">
    <source>
        <dbReference type="EMBL" id="OAD69866.1"/>
    </source>
</evidence>
<dbReference type="PROSITE" id="PS50004">
    <property type="entry name" value="C2"/>
    <property type="match status" value="1"/>
</dbReference>
<dbReference type="CDD" id="cd00030">
    <property type="entry name" value="C2"/>
    <property type="match status" value="1"/>
</dbReference>
<organism evidence="4 5">
    <name type="scientific">Phycomyces blakesleeanus (strain ATCC 8743b / DSM 1359 / FGSC 10004 / NBRC 33097 / NRRL 1555)</name>
    <dbReference type="NCBI Taxonomy" id="763407"/>
    <lineage>
        <taxon>Eukaryota</taxon>
        <taxon>Fungi</taxon>
        <taxon>Fungi incertae sedis</taxon>
        <taxon>Mucoromycota</taxon>
        <taxon>Mucoromycotina</taxon>
        <taxon>Mucoromycetes</taxon>
        <taxon>Mucorales</taxon>
        <taxon>Phycomycetaceae</taxon>
        <taxon>Phycomyces</taxon>
    </lineage>
</organism>
<dbReference type="RefSeq" id="XP_018287906.1">
    <property type="nucleotide sequence ID" value="XM_018443509.1"/>
</dbReference>
<dbReference type="GO" id="GO:0005509">
    <property type="term" value="F:calcium ion binding"/>
    <property type="evidence" value="ECO:0007669"/>
    <property type="project" value="TreeGrafter"/>
</dbReference>
<dbReference type="Pfam" id="PF00168">
    <property type="entry name" value="C2"/>
    <property type="match status" value="1"/>
</dbReference>
<dbReference type="SMART" id="SM00239">
    <property type="entry name" value="C2"/>
    <property type="match status" value="1"/>
</dbReference>
<keyword evidence="2" id="KW-0106">Calcium</keyword>
<evidence type="ECO:0000256" key="2">
    <source>
        <dbReference type="ARBA" id="ARBA00022837"/>
    </source>
</evidence>
<dbReference type="PANTHER" id="PTHR45911">
    <property type="entry name" value="C2 DOMAIN-CONTAINING PROTEIN"/>
    <property type="match status" value="1"/>
</dbReference>